<dbReference type="AlphaFoldDB" id="A0AAD7ZMF3"/>
<protein>
    <submittedName>
        <fullName evidence="1">Uncharacterized protein</fullName>
    </submittedName>
</protein>
<comment type="caution">
    <text evidence="1">The sequence shown here is derived from an EMBL/GenBank/DDBJ whole genome shotgun (WGS) entry which is preliminary data.</text>
</comment>
<organism evidence="1 2">
    <name type="scientific">Diploptera punctata</name>
    <name type="common">Pacific beetle cockroach</name>
    <dbReference type="NCBI Taxonomy" id="6984"/>
    <lineage>
        <taxon>Eukaryota</taxon>
        <taxon>Metazoa</taxon>
        <taxon>Ecdysozoa</taxon>
        <taxon>Arthropoda</taxon>
        <taxon>Hexapoda</taxon>
        <taxon>Insecta</taxon>
        <taxon>Pterygota</taxon>
        <taxon>Neoptera</taxon>
        <taxon>Polyneoptera</taxon>
        <taxon>Dictyoptera</taxon>
        <taxon>Blattodea</taxon>
        <taxon>Blaberoidea</taxon>
        <taxon>Blaberidae</taxon>
        <taxon>Diplopterinae</taxon>
        <taxon>Diploptera</taxon>
    </lineage>
</organism>
<feature type="non-terminal residue" evidence="1">
    <location>
        <position position="61"/>
    </location>
</feature>
<keyword evidence="2" id="KW-1185">Reference proteome</keyword>
<sequence length="61" mass="6699">CPARTLNPSEMNVVDEPLAFCFLVVKLAIVMMQCLRITAGVCIGMTQPSARNCFINLNVLQ</sequence>
<dbReference type="Proteomes" id="UP001233999">
    <property type="component" value="Unassembled WGS sequence"/>
</dbReference>
<proteinExistence type="predicted"/>
<reference evidence="1" key="2">
    <citation type="submission" date="2023-05" db="EMBL/GenBank/DDBJ databases">
        <authorList>
            <person name="Fouks B."/>
        </authorList>
    </citation>
    <scope>NUCLEOTIDE SEQUENCE</scope>
    <source>
        <strain evidence="1">Stay&amp;Tobe</strain>
        <tissue evidence="1">Testes</tissue>
    </source>
</reference>
<gene>
    <name evidence="1" type="ORF">L9F63_022887</name>
</gene>
<dbReference type="EMBL" id="JASPKZ010007744">
    <property type="protein sequence ID" value="KAJ9582767.1"/>
    <property type="molecule type" value="Genomic_DNA"/>
</dbReference>
<feature type="non-terminal residue" evidence="1">
    <location>
        <position position="1"/>
    </location>
</feature>
<evidence type="ECO:0000313" key="2">
    <source>
        <dbReference type="Proteomes" id="UP001233999"/>
    </source>
</evidence>
<accession>A0AAD7ZMF3</accession>
<evidence type="ECO:0000313" key="1">
    <source>
        <dbReference type="EMBL" id="KAJ9582767.1"/>
    </source>
</evidence>
<reference evidence="1" key="1">
    <citation type="journal article" date="2023" name="IScience">
        <title>Live-bearing cockroach genome reveals convergent evolutionary mechanisms linked to viviparity in insects and beyond.</title>
        <authorList>
            <person name="Fouks B."/>
            <person name="Harrison M.C."/>
            <person name="Mikhailova A.A."/>
            <person name="Marchal E."/>
            <person name="English S."/>
            <person name="Carruthers M."/>
            <person name="Jennings E.C."/>
            <person name="Chiamaka E.L."/>
            <person name="Frigard R.A."/>
            <person name="Pippel M."/>
            <person name="Attardo G.M."/>
            <person name="Benoit J.B."/>
            <person name="Bornberg-Bauer E."/>
            <person name="Tobe S.S."/>
        </authorList>
    </citation>
    <scope>NUCLEOTIDE SEQUENCE</scope>
    <source>
        <strain evidence="1">Stay&amp;Tobe</strain>
    </source>
</reference>
<name>A0AAD7ZMF3_DIPPU</name>